<proteinExistence type="predicted"/>
<comment type="caution">
    <text evidence="1">The sequence shown here is derived from an EMBL/GenBank/DDBJ whole genome shotgun (WGS) entry which is preliminary data.</text>
</comment>
<accession>A0A8H7E3M8</accession>
<evidence type="ECO:0000313" key="2">
    <source>
        <dbReference type="Proteomes" id="UP000606974"/>
    </source>
</evidence>
<organism evidence="1 2">
    <name type="scientific">Endocarpon pusillum</name>
    <dbReference type="NCBI Taxonomy" id="364733"/>
    <lineage>
        <taxon>Eukaryota</taxon>
        <taxon>Fungi</taxon>
        <taxon>Dikarya</taxon>
        <taxon>Ascomycota</taxon>
        <taxon>Pezizomycotina</taxon>
        <taxon>Eurotiomycetes</taxon>
        <taxon>Chaetothyriomycetidae</taxon>
        <taxon>Verrucariales</taxon>
        <taxon>Verrucariaceae</taxon>
        <taxon>Endocarpon</taxon>
    </lineage>
</organism>
<gene>
    <name evidence="1" type="ORF">GJ744_010406</name>
</gene>
<dbReference type="EMBL" id="JAACFV010000068">
    <property type="protein sequence ID" value="KAF7507475.1"/>
    <property type="molecule type" value="Genomic_DNA"/>
</dbReference>
<dbReference type="Proteomes" id="UP000606974">
    <property type="component" value="Unassembled WGS sequence"/>
</dbReference>
<name>A0A8H7E3M8_9EURO</name>
<protein>
    <submittedName>
        <fullName evidence="1">Uncharacterized protein</fullName>
    </submittedName>
</protein>
<evidence type="ECO:0000313" key="1">
    <source>
        <dbReference type="EMBL" id="KAF7507475.1"/>
    </source>
</evidence>
<sequence length="64" mass="7032">MEKAFTLDGLSNDEARGLLLRAGVFPMLSVQRTKAMLEWSFPFSVRILSPSFKPGRTSSGATAR</sequence>
<reference evidence="1" key="1">
    <citation type="submission" date="2020-02" db="EMBL/GenBank/DDBJ databases">
        <authorList>
            <person name="Palmer J.M."/>
        </authorList>
    </citation>
    <scope>NUCLEOTIDE SEQUENCE</scope>
    <source>
        <strain evidence="1">EPUS1.4</strain>
        <tissue evidence="1">Thallus</tissue>
    </source>
</reference>
<keyword evidence="2" id="KW-1185">Reference proteome</keyword>
<dbReference type="AlphaFoldDB" id="A0A8H7E3M8"/>